<dbReference type="GO" id="GO:0016787">
    <property type="term" value="F:hydrolase activity"/>
    <property type="evidence" value="ECO:0007669"/>
    <property type="project" value="UniProtKB-KW"/>
</dbReference>
<dbReference type="PANTHER" id="PTHR11614">
    <property type="entry name" value="PHOSPHOLIPASE-RELATED"/>
    <property type="match status" value="1"/>
</dbReference>
<keyword evidence="3" id="KW-1185">Reference proteome</keyword>
<reference evidence="3" key="1">
    <citation type="journal article" date="2019" name="Int. J. Syst. Evol. Microbiol.">
        <title>The Global Catalogue of Microorganisms (GCM) 10K type strain sequencing project: providing services to taxonomists for standard genome sequencing and annotation.</title>
        <authorList>
            <consortium name="The Broad Institute Genomics Platform"/>
            <consortium name="The Broad Institute Genome Sequencing Center for Infectious Disease"/>
            <person name="Wu L."/>
            <person name="Ma J."/>
        </authorList>
    </citation>
    <scope>NUCLEOTIDE SEQUENCE [LARGE SCALE GENOMIC DNA]</scope>
    <source>
        <strain evidence="3">CGMCC 1.15304</strain>
    </source>
</reference>
<proteinExistence type="predicted"/>
<gene>
    <name evidence="2" type="ORF">ACFO5Q_14425</name>
</gene>
<dbReference type="InterPro" id="IPR029058">
    <property type="entry name" value="AB_hydrolase_fold"/>
</dbReference>
<evidence type="ECO:0000313" key="2">
    <source>
        <dbReference type="EMBL" id="MFC4349047.1"/>
    </source>
</evidence>
<dbReference type="Gene3D" id="3.40.50.1820">
    <property type="entry name" value="alpha/beta hydrolase"/>
    <property type="match status" value="1"/>
</dbReference>
<dbReference type="SUPFAM" id="SSF53474">
    <property type="entry name" value="alpha/beta-Hydrolases"/>
    <property type="match status" value="1"/>
</dbReference>
<sequence length="360" mass="40308">MTTENEQEASAAMSVAGEEYPSAEILAAAKEKRRTVPEDAVFSYFVAPDDRRIRYARFPASKVLEPKGTVIFLPGRTEFIEKFLEDVHIFNALGFACAAMDLRGQGMSWRPHPNRDKHYVRTFDTHLTDVKTLFEEKLIGKMPKPFILMGHSAGSHVILRFLREHPGYADAAITVAPMVRIATGGLPDFVAKGLPLIMRYMGLGAAYIPGHTAFKEGRWGWRKKLTHDDDRFEDEDFFIKTKDKRLAVGGATYKWLWEALKSCDKLNAEGCPEGIETPVLMLQAEKDSIVDNAAQTKLAERMPNAKLVVIKGAMHEILKETDGMRADLWHAIAAWMDLENGPDFGDDVLQTNTPAPLEDS</sequence>
<name>A0ABV8UEC3_9PROT</name>
<protein>
    <submittedName>
        <fullName evidence="2">Alpha/beta fold hydrolase</fullName>
    </submittedName>
</protein>
<dbReference type="InterPro" id="IPR051044">
    <property type="entry name" value="MAG_DAG_Lipase"/>
</dbReference>
<organism evidence="2 3">
    <name type="scientific">Kordiimonas lipolytica</name>
    <dbReference type="NCBI Taxonomy" id="1662421"/>
    <lineage>
        <taxon>Bacteria</taxon>
        <taxon>Pseudomonadati</taxon>
        <taxon>Pseudomonadota</taxon>
        <taxon>Alphaproteobacteria</taxon>
        <taxon>Kordiimonadales</taxon>
        <taxon>Kordiimonadaceae</taxon>
        <taxon>Kordiimonas</taxon>
    </lineage>
</organism>
<evidence type="ECO:0000259" key="1">
    <source>
        <dbReference type="Pfam" id="PF12146"/>
    </source>
</evidence>
<dbReference type="InterPro" id="IPR022742">
    <property type="entry name" value="Hydrolase_4"/>
</dbReference>
<dbReference type="Pfam" id="PF12146">
    <property type="entry name" value="Hydrolase_4"/>
    <property type="match status" value="1"/>
</dbReference>
<keyword evidence="2" id="KW-0378">Hydrolase</keyword>
<dbReference type="EMBL" id="JBHSCR010000014">
    <property type="protein sequence ID" value="MFC4349047.1"/>
    <property type="molecule type" value="Genomic_DNA"/>
</dbReference>
<accession>A0ABV8UEC3</accession>
<dbReference type="RefSeq" id="WP_068143827.1">
    <property type="nucleotide sequence ID" value="NZ_JBHSCR010000014.1"/>
</dbReference>
<evidence type="ECO:0000313" key="3">
    <source>
        <dbReference type="Proteomes" id="UP001595776"/>
    </source>
</evidence>
<comment type="caution">
    <text evidence="2">The sequence shown here is derived from an EMBL/GenBank/DDBJ whole genome shotgun (WGS) entry which is preliminary data.</text>
</comment>
<feature type="domain" description="Serine aminopeptidase S33" evidence="1">
    <location>
        <begin position="65"/>
        <end position="322"/>
    </location>
</feature>
<dbReference type="Proteomes" id="UP001595776">
    <property type="component" value="Unassembled WGS sequence"/>
</dbReference>